<gene>
    <name evidence="1" type="ORF">RPERSI_LOCUS26233</name>
</gene>
<evidence type="ECO:0000313" key="2">
    <source>
        <dbReference type="Proteomes" id="UP000789920"/>
    </source>
</evidence>
<protein>
    <submittedName>
        <fullName evidence="1">35869_t:CDS:1</fullName>
    </submittedName>
</protein>
<sequence>PFEEATRYLDGSNYATYSIINLLLSEIVKMLKPIFLTNKTNKTNEINIEKIEDIFVELDEQDTDKQKK</sequence>
<reference evidence="1" key="1">
    <citation type="submission" date="2021-06" db="EMBL/GenBank/DDBJ databases">
        <authorList>
            <person name="Kallberg Y."/>
            <person name="Tangrot J."/>
            <person name="Rosling A."/>
        </authorList>
    </citation>
    <scope>NUCLEOTIDE SEQUENCE</scope>
    <source>
        <strain evidence="1">MA461A</strain>
    </source>
</reference>
<organism evidence="1 2">
    <name type="scientific">Racocetra persica</name>
    <dbReference type="NCBI Taxonomy" id="160502"/>
    <lineage>
        <taxon>Eukaryota</taxon>
        <taxon>Fungi</taxon>
        <taxon>Fungi incertae sedis</taxon>
        <taxon>Mucoromycota</taxon>
        <taxon>Glomeromycotina</taxon>
        <taxon>Glomeromycetes</taxon>
        <taxon>Diversisporales</taxon>
        <taxon>Gigasporaceae</taxon>
        <taxon>Racocetra</taxon>
    </lineage>
</organism>
<accession>A0ACA9S4G3</accession>
<proteinExistence type="predicted"/>
<evidence type="ECO:0000313" key="1">
    <source>
        <dbReference type="EMBL" id="CAG8824392.1"/>
    </source>
</evidence>
<dbReference type="Proteomes" id="UP000789920">
    <property type="component" value="Unassembled WGS sequence"/>
</dbReference>
<feature type="non-terminal residue" evidence="1">
    <location>
        <position position="1"/>
    </location>
</feature>
<dbReference type="EMBL" id="CAJVQC010088888">
    <property type="protein sequence ID" value="CAG8824392.1"/>
    <property type="molecule type" value="Genomic_DNA"/>
</dbReference>
<comment type="caution">
    <text evidence="1">The sequence shown here is derived from an EMBL/GenBank/DDBJ whole genome shotgun (WGS) entry which is preliminary data.</text>
</comment>
<name>A0ACA9S4G3_9GLOM</name>
<keyword evidence="2" id="KW-1185">Reference proteome</keyword>